<proteinExistence type="predicted"/>
<evidence type="ECO:0000313" key="2">
    <source>
        <dbReference type="EMBL" id="VAX42109.1"/>
    </source>
</evidence>
<evidence type="ECO:0000256" key="1">
    <source>
        <dbReference type="SAM" id="Phobius"/>
    </source>
</evidence>
<keyword evidence="1" id="KW-1133">Transmembrane helix</keyword>
<feature type="non-terminal residue" evidence="2">
    <location>
        <position position="314"/>
    </location>
</feature>
<name>A0A3B1DI65_9ZZZZ</name>
<feature type="transmembrane region" description="Helical" evidence="1">
    <location>
        <begin position="21"/>
        <end position="40"/>
    </location>
</feature>
<protein>
    <submittedName>
        <fullName evidence="2">Uncharacterized protein</fullName>
    </submittedName>
</protein>
<sequence length="314" mass="32610">MGQTHAPPKAPRSIRRRLVRIAIGCAVLGVVVVALGPMLAGPIARPFVEASVNDRIKGHATLDSLRLSWFGEQRVGLTLDDPEGSRVAAVSVRVDRGLLGVALGSRRLGMVVVGGSATIIRDAEGKTNLERAIEAQFPSTSTPSTPSTGEPATLPKSLAVSIVLDGFEVVYQDAALAAQTDGKIGAVRLGPLTGSADFAVGSPMRVAVQGPIATGGDFNSLAESGEVNLHGLLTDLTDAAGTLTPDMLRADVTLLLRVPSLEAVLHAAWTDGELMRTNETRVTVDITALADIVPKVAEAFAAQPGVRLTQLPTV</sequence>
<dbReference type="EMBL" id="UOGK01000643">
    <property type="protein sequence ID" value="VAX42109.1"/>
    <property type="molecule type" value="Genomic_DNA"/>
</dbReference>
<dbReference type="AlphaFoldDB" id="A0A3B1DI65"/>
<gene>
    <name evidence="2" type="ORF">MNBD_PLANCTO03-102</name>
</gene>
<keyword evidence="1" id="KW-0472">Membrane</keyword>
<accession>A0A3B1DI65</accession>
<reference evidence="2" key="1">
    <citation type="submission" date="2018-06" db="EMBL/GenBank/DDBJ databases">
        <authorList>
            <person name="Zhirakovskaya E."/>
        </authorList>
    </citation>
    <scope>NUCLEOTIDE SEQUENCE</scope>
</reference>
<organism evidence="2">
    <name type="scientific">hydrothermal vent metagenome</name>
    <dbReference type="NCBI Taxonomy" id="652676"/>
    <lineage>
        <taxon>unclassified sequences</taxon>
        <taxon>metagenomes</taxon>
        <taxon>ecological metagenomes</taxon>
    </lineage>
</organism>
<keyword evidence="1" id="KW-0812">Transmembrane</keyword>